<proteinExistence type="predicted"/>
<dbReference type="InterPro" id="IPR007219">
    <property type="entry name" value="XnlR_reg_dom"/>
</dbReference>
<feature type="compositionally biased region" description="Low complexity" evidence="6">
    <location>
        <begin position="16"/>
        <end position="27"/>
    </location>
</feature>
<feature type="region of interest" description="Disordered" evidence="6">
    <location>
        <begin position="109"/>
        <end position="165"/>
    </location>
</feature>
<feature type="region of interest" description="Disordered" evidence="6">
    <location>
        <begin position="1"/>
        <end position="27"/>
    </location>
</feature>
<dbReference type="PANTHER" id="PTHR47338">
    <property type="entry name" value="ZN(II)2CYS6 TRANSCRIPTION FACTOR (EUROFUNG)-RELATED"/>
    <property type="match status" value="1"/>
</dbReference>
<reference evidence="8" key="1">
    <citation type="journal article" date="2021" name="Nat. Commun.">
        <title>Genetic determinants of endophytism in the Arabidopsis root mycobiome.</title>
        <authorList>
            <person name="Mesny F."/>
            <person name="Miyauchi S."/>
            <person name="Thiergart T."/>
            <person name="Pickel B."/>
            <person name="Atanasova L."/>
            <person name="Karlsson M."/>
            <person name="Huettel B."/>
            <person name="Barry K.W."/>
            <person name="Haridas S."/>
            <person name="Chen C."/>
            <person name="Bauer D."/>
            <person name="Andreopoulos W."/>
            <person name="Pangilinan J."/>
            <person name="LaButti K."/>
            <person name="Riley R."/>
            <person name="Lipzen A."/>
            <person name="Clum A."/>
            <person name="Drula E."/>
            <person name="Henrissat B."/>
            <person name="Kohler A."/>
            <person name="Grigoriev I.V."/>
            <person name="Martin F.M."/>
            <person name="Hacquard S."/>
        </authorList>
    </citation>
    <scope>NUCLEOTIDE SEQUENCE</scope>
    <source>
        <strain evidence="8">MPI-CAGE-AT-0021</strain>
    </source>
</reference>
<keyword evidence="2" id="KW-0479">Metal-binding</keyword>
<dbReference type="OrthoDB" id="3862662at2759"/>
<dbReference type="CDD" id="cd12148">
    <property type="entry name" value="fungal_TF_MHR"/>
    <property type="match status" value="1"/>
</dbReference>
<dbReference type="InterPro" id="IPR050815">
    <property type="entry name" value="TF_fung"/>
</dbReference>
<evidence type="ECO:0000256" key="5">
    <source>
        <dbReference type="ARBA" id="ARBA00023242"/>
    </source>
</evidence>
<sequence length="869" mass="96822">MPPLNMTARDDSGLDSQAGRASSARSSLACESCKRRKAKCDRRLPSCVLCQKTSENCVYPTQRLKPGPKIGSSRRKHQRLRVDGIESKPSASQSLDDVALDKRAVMQHQASSGIDPHDGCTTTSHWRPPSQVADRRISNPEGLLLAPLSPSEPDEAESVEMPGSSPTDAVAANFIKAISLSSLIHPSHESRLTPPRSQADVSPASFSASPEGTQSLTTQACRSISISSEYYYELTDIYFDNMTSFSLFHQPSFGTKLQGVGNVLHLKALFASMFAFSARFGTSSNNQRQSSPAVSCDVEEYERFLKLATNAIDESLEECEDDTPPLALLQAMVLTTYHQLIRGVRGRAWRLLGQCVRIAYEQKLHLIDYEAHSDAPAQVDIIRWSVNEEKRRCWWALWEMDVFASTIRRSPMAIDWSMNQTYLPVDDALWFSNQYQASCFLEKDLMDRWRRLKESRNESPMAWSIVLNSLMREAQVLVRGNVSGILSDTDRNDHVSALLQYFHNAFCKKHSSEDAKQQAILESLRCTISALPEHLAYRGECLDFATNGRAVVSATSAGSTSKHVRQLHAAKYSIYLTIQLARFMVYHHFSFDEVLSGKILTDTPRGLGLGWTAAASLDPSDCKGLSNCVEVAEDVLAIVKNSVHCHVQWVNPFLASIVWIATAMQILRKVFESGSDVNLTESKCEVLRLTCEKYSQFWGTPIALMDNLDALEGRLREQRMGSVAAVGSRNRMMRECKDRRNSQSRLHGQTDDASAFDCTATSRPVFRQQASILGMHELTQSLGSSTEVGHRLVATDPIQEVDWMNTTLHPEALINWSTGSFPECDNPEVQGDRTTAIDALDTSGLYDPNTTFSDPLTWFPNQSGNFIFP</sequence>
<dbReference type="InterPro" id="IPR001138">
    <property type="entry name" value="Zn2Cys6_DnaBD"/>
</dbReference>
<dbReference type="GO" id="GO:0000981">
    <property type="term" value="F:DNA-binding transcription factor activity, RNA polymerase II-specific"/>
    <property type="evidence" value="ECO:0007669"/>
    <property type="project" value="InterPro"/>
</dbReference>
<dbReference type="PANTHER" id="PTHR47338:SF10">
    <property type="entry name" value="TRANSCRIPTION FACTOR DOMAIN-CONTAINING PROTEIN-RELATED"/>
    <property type="match status" value="1"/>
</dbReference>
<dbReference type="Pfam" id="PF00172">
    <property type="entry name" value="Zn_clus"/>
    <property type="match status" value="1"/>
</dbReference>
<comment type="subcellular location">
    <subcellularLocation>
        <location evidence="1">Nucleus</location>
    </subcellularLocation>
</comment>
<evidence type="ECO:0000256" key="3">
    <source>
        <dbReference type="ARBA" id="ARBA00023015"/>
    </source>
</evidence>
<name>A0A9P9IP10_9HYPO</name>
<dbReference type="PROSITE" id="PS50048">
    <property type="entry name" value="ZN2_CY6_FUNGAL_2"/>
    <property type="match status" value="1"/>
</dbReference>
<dbReference type="SMART" id="SM00906">
    <property type="entry name" value="Fungal_trans"/>
    <property type="match status" value="1"/>
</dbReference>
<dbReference type="Pfam" id="PF04082">
    <property type="entry name" value="Fungal_trans"/>
    <property type="match status" value="1"/>
</dbReference>
<dbReference type="Gene3D" id="4.10.240.10">
    <property type="entry name" value="Zn(2)-C6 fungal-type DNA-binding domain"/>
    <property type="match status" value="1"/>
</dbReference>
<protein>
    <submittedName>
        <fullName evidence="8">Fungal-specific transcription factor domain-containing protein</fullName>
    </submittedName>
</protein>
<evidence type="ECO:0000259" key="7">
    <source>
        <dbReference type="PROSITE" id="PS50048"/>
    </source>
</evidence>
<evidence type="ECO:0000256" key="1">
    <source>
        <dbReference type="ARBA" id="ARBA00004123"/>
    </source>
</evidence>
<dbReference type="SUPFAM" id="SSF57701">
    <property type="entry name" value="Zn2/Cys6 DNA-binding domain"/>
    <property type="match status" value="1"/>
</dbReference>
<evidence type="ECO:0000256" key="4">
    <source>
        <dbReference type="ARBA" id="ARBA00023163"/>
    </source>
</evidence>
<dbReference type="GO" id="GO:0003677">
    <property type="term" value="F:DNA binding"/>
    <property type="evidence" value="ECO:0007669"/>
    <property type="project" value="InterPro"/>
</dbReference>
<dbReference type="EMBL" id="JAGMUU010000020">
    <property type="protein sequence ID" value="KAH7129693.1"/>
    <property type="molecule type" value="Genomic_DNA"/>
</dbReference>
<dbReference type="GO" id="GO:0005634">
    <property type="term" value="C:nucleus"/>
    <property type="evidence" value="ECO:0007669"/>
    <property type="project" value="UniProtKB-SubCell"/>
</dbReference>
<keyword evidence="3" id="KW-0805">Transcription regulation</keyword>
<evidence type="ECO:0000313" key="9">
    <source>
        <dbReference type="Proteomes" id="UP000717696"/>
    </source>
</evidence>
<dbReference type="Proteomes" id="UP000717696">
    <property type="component" value="Unassembled WGS sequence"/>
</dbReference>
<feature type="domain" description="Zn(2)-C6 fungal-type" evidence="7">
    <location>
        <begin position="29"/>
        <end position="59"/>
    </location>
</feature>
<dbReference type="GO" id="GO:0008270">
    <property type="term" value="F:zinc ion binding"/>
    <property type="evidence" value="ECO:0007669"/>
    <property type="project" value="InterPro"/>
</dbReference>
<accession>A0A9P9IP10</accession>
<dbReference type="GO" id="GO:0006351">
    <property type="term" value="P:DNA-templated transcription"/>
    <property type="evidence" value="ECO:0007669"/>
    <property type="project" value="InterPro"/>
</dbReference>
<evidence type="ECO:0000256" key="2">
    <source>
        <dbReference type="ARBA" id="ARBA00022723"/>
    </source>
</evidence>
<keyword evidence="5" id="KW-0539">Nucleus</keyword>
<keyword evidence="9" id="KW-1185">Reference proteome</keyword>
<dbReference type="PROSITE" id="PS00463">
    <property type="entry name" value="ZN2_CY6_FUNGAL_1"/>
    <property type="match status" value="1"/>
</dbReference>
<dbReference type="SMART" id="SM00066">
    <property type="entry name" value="GAL4"/>
    <property type="match status" value="1"/>
</dbReference>
<dbReference type="InterPro" id="IPR036864">
    <property type="entry name" value="Zn2-C6_fun-type_DNA-bd_sf"/>
</dbReference>
<feature type="region of interest" description="Disordered" evidence="6">
    <location>
        <begin position="61"/>
        <end position="94"/>
    </location>
</feature>
<dbReference type="AlphaFoldDB" id="A0A9P9IP10"/>
<gene>
    <name evidence="8" type="ORF">B0J13DRAFT_563244</name>
</gene>
<evidence type="ECO:0000313" key="8">
    <source>
        <dbReference type="EMBL" id="KAH7129693.1"/>
    </source>
</evidence>
<dbReference type="CDD" id="cd00067">
    <property type="entry name" value="GAL4"/>
    <property type="match status" value="1"/>
</dbReference>
<organism evidence="8 9">
    <name type="scientific">Dactylonectria estremocensis</name>
    <dbReference type="NCBI Taxonomy" id="1079267"/>
    <lineage>
        <taxon>Eukaryota</taxon>
        <taxon>Fungi</taxon>
        <taxon>Dikarya</taxon>
        <taxon>Ascomycota</taxon>
        <taxon>Pezizomycotina</taxon>
        <taxon>Sordariomycetes</taxon>
        <taxon>Hypocreomycetidae</taxon>
        <taxon>Hypocreales</taxon>
        <taxon>Nectriaceae</taxon>
        <taxon>Dactylonectria</taxon>
    </lineage>
</organism>
<feature type="compositionally biased region" description="Polar residues" evidence="6">
    <location>
        <begin position="195"/>
        <end position="213"/>
    </location>
</feature>
<keyword evidence="4" id="KW-0804">Transcription</keyword>
<comment type="caution">
    <text evidence="8">The sequence shown here is derived from an EMBL/GenBank/DDBJ whole genome shotgun (WGS) entry which is preliminary data.</text>
</comment>
<feature type="region of interest" description="Disordered" evidence="6">
    <location>
        <begin position="187"/>
        <end position="213"/>
    </location>
</feature>
<evidence type="ECO:0000256" key="6">
    <source>
        <dbReference type="SAM" id="MobiDB-lite"/>
    </source>
</evidence>